<dbReference type="EMBL" id="SGXA01000002">
    <property type="protein sequence ID" value="RZS72191.1"/>
    <property type="molecule type" value="Genomic_DNA"/>
</dbReference>
<sequence length="376" mass="43635">MKENPCQSKKRPMKKILQWIFRKPVIWLAEKVSSSPNEEDVFSSLTKLKEDILEGKTSKGIILPFDLHSARFIIFSDQHKGGKDLADDFRLAEENYMTALQYYDQQGFTLISLGDSEELWENTPKTVIEKNRLSLLEEAKFLQHDRYYRVFGNHDLEWSYAFQQNLFLKPIFGEKLKVFEGIILQSKYNDNDYLIMLTHGHQGDKRSDGNLFSKWIVAAIWTPLQRFLHISINTTADSFDLVDQHNVIMYKWSEIQRNLALISGHTHKPVFASLDHIDRLTKQLENATLSGDAELVQAVSEQLEKRKLEYAGKRLTKTMAHPSYFNCGCCCFNDGDITGIEIADGFIRLIKWDVTHEGYHRVVLEESPLTYIFDQL</sequence>
<accession>A0A4V2F129</accession>
<name>A0A4V2F129_9BACT</name>
<dbReference type="GO" id="GO:0016787">
    <property type="term" value="F:hydrolase activity"/>
    <property type="evidence" value="ECO:0007669"/>
    <property type="project" value="InterPro"/>
</dbReference>
<evidence type="ECO:0000259" key="1">
    <source>
        <dbReference type="Pfam" id="PF00149"/>
    </source>
</evidence>
<dbReference type="AlphaFoldDB" id="A0A4V2F129"/>
<dbReference type="InterPro" id="IPR029052">
    <property type="entry name" value="Metallo-depent_PP-like"/>
</dbReference>
<proteinExistence type="predicted"/>
<dbReference type="Pfam" id="PF00149">
    <property type="entry name" value="Metallophos"/>
    <property type="match status" value="1"/>
</dbReference>
<evidence type="ECO:0000313" key="3">
    <source>
        <dbReference type="Proteomes" id="UP000293874"/>
    </source>
</evidence>
<dbReference type="Proteomes" id="UP000293874">
    <property type="component" value="Unassembled WGS sequence"/>
</dbReference>
<evidence type="ECO:0000313" key="2">
    <source>
        <dbReference type="EMBL" id="RZS72191.1"/>
    </source>
</evidence>
<comment type="caution">
    <text evidence="2">The sequence shown here is derived from an EMBL/GenBank/DDBJ whole genome shotgun (WGS) entry which is preliminary data.</text>
</comment>
<organism evidence="2 3">
    <name type="scientific">Pseudobacter ginsenosidimutans</name>
    <dbReference type="NCBI Taxonomy" id="661488"/>
    <lineage>
        <taxon>Bacteria</taxon>
        <taxon>Pseudomonadati</taxon>
        <taxon>Bacteroidota</taxon>
        <taxon>Chitinophagia</taxon>
        <taxon>Chitinophagales</taxon>
        <taxon>Chitinophagaceae</taxon>
        <taxon>Pseudobacter</taxon>
    </lineage>
</organism>
<feature type="domain" description="Calcineurin-like phosphoesterase" evidence="1">
    <location>
        <begin position="71"/>
        <end position="269"/>
    </location>
</feature>
<protein>
    <submittedName>
        <fullName evidence="2">Calcineurin-like phosphoesterase family protein</fullName>
    </submittedName>
</protein>
<reference evidence="2 3" key="1">
    <citation type="submission" date="2019-02" db="EMBL/GenBank/DDBJ databases">
        <title>Genomic Encyclopedia of Type Strains, Phase IV (KMG-IV): sequencing the most valuable type-strain genomes for metagenomic binning, comparative biology and taxonomic classification.</title>
        <authorList>
            <person name="Goeker M."/>
        </authorList>
    </citation>
    <scope>NUCLEOTIDE SEQUENCE [LARGE SCALE GENOMIC DNA]</scope>
    <source>
        <strain evidence="2 3">DSM 18116</strain>
    </source>
</reference>
<dbReference type="SUPFAM" id="SSF56300">
    <property type="entry name" value="Metallo-dependent phosphatases"/>
    <property type="match status" value="1"/>
</dbReference>
<keyword evidence="3" id="KW-1185">Reference proteome</keyword>
<gene>
    <name evidence="2" type="ORF">EV199_4107</name>
</gene>
<dbReference type="Gene3D" id="3.60.21.10">
    <property type="match status" value="1"/>
</dbReference>
<dbReference type="InterPro" id="IPR004843">
    <property type="entry name" value="Calcineurin-like_PHP"/>
</dbReference>